<keyword evidence="2" id="KW-1133">Transmembrane helix</keyword>
<sequence length="1080" mass="121062">MNLGPARRLGFLFHLFVVFIILIYFILPGQVLAAPTPTPTLPPLANPNTAVWGDVDPIVTEVGKSADRARQLLWWVFQHPGIHTAPVLAQIWAIARNIVLVFVVMVIVAFGVSLILGRRRGAIGPVFSGITSPIFGVNIPIIFFRIAGILIYVMFSYIIIVALIQTSDIIMRFFIETVGGKDLFNIIFSGAGNTEANYQTFRGFRDVNPESLEMINTSLFYIRFTSFTYNAMSVILVLRTVFLWFMLILSPFLALLMPFVFIRNVGWIWIGVFFQWLFYGPLFALFLAALTRIWVSGIPYGFDFSRVNDDSGQVYRTAINILWGGPAQTLSPGNSANYVDTYAEYFIALIMLWAAIILPWLLLRIFRDYCCSMIAAGTNTLSSIFDRLRQYPVPPPPQPITPTTTSGMAVELPFRQKIEEKVKEVQRVRIEEITNISNVSTNEIARSMDLSVSRLADVSRMETNMMKKAEVASYLNKIRIPERLAQPEDREKFKQVREELVSRALKGDRVAQTLLAASDRQTRAMANQILTSVTAAPAKISAAVPQIKIEVEVPAVTNRAVVEQVASKSNISEIRIKDILSRITTEQISDVNRVKEVARSSGVSEEKVKEIVKEADQVWKSTFADYAQQVKQVAEVANVSEEKTRQVLSNITVADVSNEEKVKEVAKTSGFTEDKVKEIVRTVERVQQTKDILAKSDIIDQISQQNSISDTTTKRIILSISESELANTEKVSEVAKINKVTEEKVKDVVKASEKISQEQIAARERQEIEKISSRTSLSAEVVKQVLSNISESQISEVTKVKEVARMANIAEDKVKEIVRTKSLLKEVKPSVIPTVVSEDLVQKVAHASNVSVNTARQVLTTISTEQLTDTEKVSQVAKTTGLTTNKITEIVSNYKTEAEARVPVTAPTVSVEDYEEVKSMWLKHYRSAPVPVSETIKNRPDWLISEQRKLTNITNLMSSVNPQLKQQGLEKVSEILPFMLLGGFTEAEIMTYIKAKLEADRQVLDELELEEKVKEKTKEELKKEEEETYVEVGKKEEMTKAEELKQESQVPGEGRERKMDRNVEEGKVSGSGGQGKDKVS</sequence>
<dbReference type="EMBL" id="MFJM01000051">
    <property type="protein sequence ID" value="OGG16888.1"/>
    <property type="molecule type" value="Genomic_DNA"/>
</dbReference>
<gene>
    <name evidence="3" type="ORF">A3D78_06425</name>
</gene>
<dbReference type="STRING" id="1798383.A3D78_06425"/>
<evidence type="ECO:0000313" key="4">
    <source>
        <dbReference type="Proteomes" id="UP000176253"/>
    </source>
</evidence>
<feature type="compositionally biased region" description="Basic and acidic residues" evidence="1">
    <location>
        <begin position="1014"/>
        <end position="1025"/>
    </location>
</feature>
<proteinExistence type="predicted"/>
<organism evidence="3 4">
    <name type="scientific">Candidatus Gottesmanbacteria bacterium RIFCSPHIGHO2_02_FULL_39_14</name>
    <dbReference type="NCBI Taxonomy" id="1798383"/>
    <lineage>
        <taxon>Bacteria</taxon>
        <taxon>Candidatus Gottesmaniibacteriota</taxon>
    </lineage>
</organism>
<feature type="transmembrane region" description="Helical" evidence="2">
    <location>
        <begin position="267"/>
        <end position="290"/>
    </location>
</feature>
<feature type="transmembrane region" description="Helical" evidence="2">
    <location>
        <begin position="149"/>
        <end position="171"/>
    </location>
</feature>
<accession>A0A1F5ZWL4</accession>
<feature type="compositionally biased region" description="Basic and acidic residues" evidence="1">
    <location>
        <begin position="1053"/>
        <end position="1067"/>
    </location>
</feature>
<dbReference type="Proteomes" id="UP000176253">
    <property type="component" value="Unassembled WGS sequence"/>
</dbReference>
<feature type="transmembrane region" description="Helical" evidence="2">
    <location>
        <begin position="241"/>
        <end position="261"/>
    </location>
</feature>
<feature type="transmembrane region" description="Helical" evidence="2">
    <location>
        <begin position="345"/>
        <end position="363"/>
    </location>
</feature>
<reference evidence="3 4" key="1">
    <citation type="journal article" date="2016" name="Nat. Commun.">
        <title>Thousands of microbial genomes shed light on interconnected biogeochemical processes in an aquifer system.</title>
        <authorList>
            <person name="Anantharaman K."/>
            <person name="Brown C.T."/>
            <person name="Hug L.A."/>
            <person name="Sharon I."/>
            <person name="Castelle C.J."/>
            <person name="Probst A.J."/>
            <person name="Thomas B.C."/>
            <person name="Singh A."/>
            <person name="Wilkins M.J."/>
            <person name="Karaoz U."/>
            <person name="Brodie E.L."/>
            <person name="Williams K.H."/>
            <person name="Hubbard S.S."/>
            <person name="Banfield J.F."/>
        </authorList>
    </citation>
    <scope>NUCLEOTIDE SEQUENCE [LARGE SCALE GENOMIC DNA]</scope>
</reference>
<feature type="transmembrane region" description="Helical" evidence="2">
    <location>
        <begin position="123"/>
        <end position="143"/>
    </location>
</feature>
<feature type="region of interest" description="Disordered" evidence="1">
    <location>
        <begin position="1014"/>
        <end position="1080"/>
    </location>
</feature>
<feature type="compositionally biased region" description="Basic and acidic residues" evidence="1">
    <location>
        <begin position="1032"/>
        <end position="1046"/>
    </location>
</feature>
<comment type="caution">
    <text evidence="3">The sequence shown here is derived from an EMBL/GenBank/DDBJ whole genome shotgun (WGS) entry which is preliminary data.</text>
</comment>
<name>A0A1F5ZWL4_9BACT</name>
<feature type="transmembrane region" description="Helical" evidence="2">
    <location>
        <begin position="94"/>
        <end position="116"/>
    </location>
</feature>
<evidence type="ECO:0000256" key="2">
    <source>
        <dbReference type="SAM" id="Phobius"/>
    </source>
</evidence>
<evidence type="ECO:0000256" key="1">
    <source>
        <dbReference type="SAM" id="MobiDB-lite"/>
    </source>
</evidence>
<protein>
    <submittedName>
        <fullName evidence="3">Uncharacterized protein</fullName>
    </submittedName>
</protein>
<evidence type="ECO:0000313" key="3">
    <source>
        <dbReference type="EMBL" id="OGG16888.1"/>
    </source>
</evidence>
<keyword evidence="2" id="KW-0812">Transmembrane</keyword>
<keyword evidence="2" id="KW-0472">Membrane</keyword>
<dbReference type="AlphaFoldDB" id="A0A1F5ZWL4"/>